<organism evidence="5 6">
    <name type="scientific">Eptatretus burgeri</name>
    <name type="common">Inshore hagfish</name>
    <dbReference type="NCBI Taxonomy" id="7764"/>
    <lineage>
        <taxon>Eukaryota</taxon>
        <taxon>Metazoa</taxon>
        <taxon>Chordata</taxon>
        <taxon>Craniata</taxon>
        <taxon>Vertebrata</taxon>
        <taxon>Cyclostomata</taxon>
        <taxon>Myxini</taxon>
        <taxon>Myxiniformes</taxon>
        <taxon>Myxinidae</taxon>
        <taxon>Eptatretinae</taxon>
        <taxon>Eptatretus</taxon>
    </lineage>
</organism>
<evidence type="ECO:0000256" key="3">
    <source>
        <dbReference type="SAM" id="MobiDB-lite"/>
    </source>
</evidence>
<dbReference type="InterPro" id="IPR028889">
    <property type="entry name" value="USP"/>
</dbReference>
<sequence length="268" mass="29917">MTSKTEFEKQADPHSPSNSAVVDKGLGNELGQNSCFLNSAVQVLWHLDVFRQSFKHLSQHCCLGDACIFCALKSHPNLVSDGLRQALAETFRDEHKFQLGGMQDAAECFEVLLTYLHHHLGMDSVDGMCSSPCCIPHIKFASALCEQCVCCLCGAASDPLPYHQMVHYVSCKALWSVILKLRERKKPQCHYLELFIALWQAGCGAKTRLHRVLTNSPEVLALGLIWDSEQSHLILDVLHLISTQLRLSDVTFAVIHQYVTFNFVACST</sequence>
<evidence type="ECO:0000256" key="1">
    <source>
        <dbReference type="ARBA" id="ARBA00022786"/>
    </source>
</evidence>
<name>A0A8C4N3D8_EPTBU</name>
<dbReference type="OMA" id="HMADESA"/>
<dbReference type="GeneTree" id="ENSGT00940000155571"/>
<protein>
    <recommendedName>
        <fullName evidence="4">USP domain-containing protein</fullName>
    </recommendedName>
</protein>
<dbReference type="InterPro" id="IPR038765">
    <property type="entry name" value="Papain-like_cys_pep_sf"/>
</dbReference>
<keyword evidence="1" id="KW-0833">Ubl conjugation pathway</keyword>
<feature type="region of interest" description="Disordered" evidence="3">
    <location>
        <begin position="1"/>
        <end position="23"/>
    </location>
</feature>
<dbReference type="Gene3D" id="3.90.70.10">
    <property type="entry name" value="Cysteine proteinases"/>
    <property type="match status" value="1"/>
</dbReference>
<dbReference type="Pfam" id="PF00443">
    <property type="entry name" value="UCH"/>
    <property type="match status" value="1"/>
</dbReference>
<evidence type="ECO:0000313" key="5">
    <source>
        <dbReference type="Ensembl" id="ENSEBUP00000001792.1"/>
    </source>
</evidence>
<dbReference type="Proteomes" id="UP000694388">
    <property type="component" value="Unplaced"/>
</dbReference>
<keyword evidence="6" id="KW-1185">Reference proteome</keyword>
<dbReference type="PANTHER" id="PTHR22975:SF9">
    <property type="entry name" value="ECHINUS SPLICE FORM 3"/>
    <property type="match status" value="1"/>
</dbReference>
<reference evidence="5" key="2">
    <citation type="submission" date="2025-09" db="UniProtKB">
        <authorList>
            <consortium name="Ensembl"/>
        </authorList>
    </citation>
    <scope>IDENTIFICATION</scope>
</reference>
<dbReference type="PROSITE" id="PS50235">
    <property type="entry name" value="USP_3"/>
    <property type="match status" value="1"/>
</dbReference>
<keyword evidence="2" id="KW-0378">Hydrolase</keyword>
<evidence type="ECO:0000313" key="6">
    <source>
        <dbReference type="Proteomes" id="UP000694388"/>
    </source>
</evidence>
<feature type="compositionally biased region" description="Basic and acidic residues" evidence="3">
    <location>
        <begin position="1"/>
        <end position="12"/>
    </location>
</feature>
<evidence type="ECO:0000259" key="4">
    <source>
        <dbReference type="PROSITE" id="PS50235"/>
    </source>
</evidence>
<dbReference type="GO" id="GO:0004843">
    <property type="term" value="F:cysteine-type deubiquitinase activity"/>
    <property type="evidence" value="ECO:0007669"/>
    <property type="project" value="InterPro"/>
</dbReference>
<dbReference type="PANTHER" id="PTHR22975">
    <property type="entry name" value="UBIQUITIN SPECIFIC PROTEINASE"/>
    <property type="match status" value="1"/>
</dbReference>
<accession>A0A8C4N3D8</accession>
<dbReference type="InterPro" id="IPR001394">
    <property type="entry name" value="Peptidase_C19_UCH"/>
</dbReference>
<dbReference type="AlphaFoldDB" id="A0A8C4N3D8"/>
<dbReference type="InterPro" id="IPR052398">
    <property type="entry name" value="Ubiquitin_hydrolase_53/54"/>
</dbReference>
<evidence type="ECO:0000256" key="2">
    <source>
        <dbReference type="ARBA" id="ARBA00022801"/>
    </source>
</evidence>
<dbReference type="GO" id="GO:0016579">
    <property type="term" value="P:protein deubiquitination"/>
    <property type="evidence" value="ECO:0007669"/>
    <property type="project" value="InterPro"/>
</dbReference>
<reference evidence="5" key="1">
    <citation type="submission" date="2025-08" db="UniProtKB">
        <authorList>
            <consortium name="Ensembl"/>
        </authorList>
    </citation>
    <scope>IDENTIFICATION</scope>
</reference>
<proteinExistence type="predicted"/>
<feature type="domain" description="USP" evidence="4">
    <location>
        <begin position="24"/>
        <end position="268"/>
    </location>
</feature>
<dbReference type="SUPFAM" id="SSF54001">
    <property type="entry name" value="Cysteine proteinases"/>
    <property type="match status" value="1"/>
</dbReference>
<dbReference type="Ensembl" id="ENSEBUT00000002127.1">
    <property type="protein sequence ID" value="ENSEBUP00000001792.1"/>
    <property type="gene ID" value="ENSEBUG00000001420.1"/>
</dbReference>